<keyword evidence="7 13" id="KW-0732">Signal</keyword>
<evidence type="ECO:0000256" key="7">
    <source>
        <dbReference type="ARBA" id="ARBA00022729"/>
    </source>
</evidence>
<name>Q6BJW5_DEBHA</name>
<dbReference type="InterPro" id="IPR013785">
    <property type="entry name" value="Aldolase_TIM"/>
</dbReference>
<keyword evidence="10" id="KW-0325">Glycoprotein</keyword>
<keyword evidence="16" id="KW-1185">Reference proteome</keyword>
<dbReference type="KEGG" id="dha:DEHA2F26840g"/>
<dbReference type="OrthoDB" id="5795902at2759"/>
<dbReference type="Pfam" id="PF17801">
    <property type="entry name" value="Melibiase_C"/>
    <property type="match status" value="1"/>
</dbReference>
<gene>
    <name evidence="15" type="ordered locus">DEHA2F26840g</name>
</gene>
<keyword evidence="8 12" id="KW-0378">Hydrolase</keyword>
<dbReference type="VEuPathDB" id="FungiDB:DEHA2F26840g"/>
<feature type="domain" description="Alpha galactosidase C-terminal" evidence="14">
    <location>
        <begin position="335"/>
        <end position="413"/>
    </location>
</feature>
<evidence type="ECO:0000256" key="11">
    <source>
        <dbReference type="ARBA" id="ARBA00023295"/>
    </source>
</evidence>
<reference evidence="15 16" key="1">
    <citation type="journal article" date="2004" name="Nature">
        <title>Genome evolution in yeasts.</title>
        <authorList>
            <consortium name="Genolevures"/>
            <person name="Dujon B."/>
            <person name="Sherman D."/>
            <person name="Fischer G."/>
            <person name="Durrens P."/>
            <person name="Casaregola S."/>
            <person name="Lafontaine I."/>
            <person name="de Montigny J."/>
            <person name="Marck C."/>
            <person name="Neuveglise C."/>
            <person name="Talla E."/>
            <person name="Goffard N."/>
            <person name="Frangeul L."/>
            <person name="Aigle M."/>
            <person name="Anthouard V."/>
            <person name="Babour A."/>
            <person name="Barbe V."/>
            <person name="Barnay S."/>
            <person name="Blanchin S."/>
            <person name="Beckerich J.M."/>
            <person name="Beyne E."/>
            <person name="Bleykasten C."/>
            <person name="Boisrame A."/>
            <person name="Boyer J."/>
            <person name="Cattolico L."/>
            <person name="Confanioleri F."/>
            <person name="de Daruvar A."/>
            <person name="Despons L."/>
            <person name="Fabre E."/>
            <person name="Fairhead C."/>
            <person name="Ferry-Dumazet H."/>
            <person name="Groppi A."/>
            <person name="Hantraye F."/>
            <person name="Hennequin C."/>
            <person name="Jauniaux N."/>
            <person name="Joyet P."/>
            <person name="Kachouri R."/>
            <person name="Kerrest A."/>
            <person name="Koszul R."/>
            <person name="Lemaire M."/>
            <person name="Lesur I."/>
            <person name="Ma L."/>
            <person name="Muller H."/>
            <person name="Nicaud J.M."/>
            <person name="Nikolski M."/>
            <person name="Oztas S."/>
            <person name="Ozier-Kalogeropoulos O."/>
            <person name="Pellenz S."/>
            <person name="Potier S."/>
            <person name="Richard G.F."/>
            <person name="Straub M.L."/>
            <person name="Suleau A."/>
            <person name="Swennene D."/>
            <person name="Tekaia F."/>
            <person name="Wesolowski-Louvel M."/>
            <person name="Westhof E."/>
            <person name="Wirth B."/>
            <person name="Zeniou-Meyer M."/>
            <person name="Zivanovic I."/>
            <person name="Bolotin-Fukuhara M."/>
            <person name="Thierry A."/>
            <person name="Bouchier C."/>
            <person name="Caudron B."/>
            <person name="Scarpelli C."/>
            <person name="Gaillardin C."/>
            <person name="Weissenbach J."/>
            <person name="Wincker P."/>
            <person name="Souciet J.L."/>
        </authorList>
    </citation>
    <scope>NUCLEOTIDE SEQUENCE [LARGE SCALE GENOMIC DNA]</scope>
    <source>
        <strain evidence="16">ATCC 36239 / CBS 767 / BCRC 21394 / JCM 1990 / NBRC 0083 / IGC 2968</strain>
    </source>
</reference>
<dbReference type="SUPFAM" id="SSF51445">
    <property type="entry name" value="(Trans)glycosidases"/>
    <property type="match status" value="1"/>
</dbReference>
<dbReference type="PANTHER" id="PTHR11452:SF75">
    <property type="entry name" value="ALPHA-GALACTOSIDASE MEL1"/>
    <property type="match status" value="1"/>
</dbReference>
<dbReference type="InterPro" id="IPR013780">
    <property type="entry name" value="Glyco_hydro_b"/>
</dbReference>
<dbReference type="OMA" id="WHDPDMI"/>
<dbReference type="InterPro" id="IPR041233">
    <property type="entry name" value="Melibiase_C"/>
</dbReference>
<dbReference type="Pfam" id="PF16499">
    <property type="entry name" value="Melibiase_2"/>
    <property type="match status" value="1"/>
</dbReference>
<evidence type="ECO:0000256" key="2">
    <source>
        <dbReference type="ARBA" id="ARBA00004613"/>
    </source>
</evidence>
<evidence type="ECO:0000313" key="15">
    <source>
        <dbReference type="EMBL" id="CAG89932.1"/>
    </source>
</evidence>
<dbReference type="GO" id="GO:0004557">
    <property type="term" value="F:alpha-galactosidase activity"/>
    <property type="evidence" value="ECO:0007669"/>
    <property type="project" value="UniProtKB-EC"/>
</dbReference>
<protein>
    <recommendedName>
        <fullName evidence="5 12">Alpha-galactosidase</fullName>
        <ecNumber evidence="5 12">3.2.1.22</ecNumber>
    </recommendedName>
    <alternativeName>
        <fullName evidence="12">Melibiase</fullName>
    </alternativeName>
</protein>
<sequence length="417" mass="46835">MVFLKKLAAISTLLLGSTQAYENGLGLTPQMGWNSWNIYGCDINETIIIGAAEKIKELGLQDLGYEYIVMDDCYQLHERDNTTNKILADPEKFPNGIKHLADSIHDLGFKFGMYSSAGRYTCGGYPGSLHNEELDADTFADWGIDYLKYDNCYNEGNSGTAQISYKRYDKMAKALNATGRPIFYSLCQWGEDNVWNWGSTVSNSWRISGDIYDHFDRYDDRCPCESYECLGLQGYMCSMTNILEKAVPLGQKAGTGQGWNDLDSLEVGNGGMNYDEYVAHFTLWAILKSPLVLGNDVTNMTDEDLGIVKNAQIIEINQDLSAPAHRVWKKSVKGGSLQLFATTLSDETQIVAIFNSGDYEEDTELLFEDIFVDDLTMKNKSYSGKELWTNETSTFEDKISTSVKTHSIKIWKLTEAN</sequence>
<comment type="subunit">
    <text evidence="4">Homotetramer.</text>
</comment>
<evidence type="ECO:0000259" key="14">
    <source>
        <dbReference type="Pfam" id="PF17801"/>
    </source>
</evidence>
<feature type="signal peptide" evidence="13">
    <location>
        <begin position="1"/>
        <end position="20"/>
    </location>
</feature>
<dbReference type="EC" id="3.2.1.22" evidence="5 12"/>
<dbReference type="InterPro" id="IPR006215">
    <property type="entry name" value="Glyco_hydro_melibiase"/>
</dbReference>
<dbReference type="AlphaFoldDB" id="Q6BJW5"/>
<evidence type="ECO:0000256" key="4">
    <source>
        <dbReference type="ARBA" id="ARBA00011881"/>
    </source>
</evidence>
<dbReference type="GO" id="GO:0005995">
    <property type="term" value="P:melibiose catabolic process"/>
    <property type="evidence" value="ECO:0007669"/>
    <property type="project" value="UniProtKB-ARBA"/>
</dbReference>
<dbReference type="Proteomes" id="UP000000599">
    <property type="component" value="Chromosome F"/>
</dbReference>
<dbReference type="RefSeq" id="XP_461506.1">
    <property type="nucleotide sequence ID" value="XM_461506.1"/>
</dbReference>
<dbReference type="InterPro" id="IPR017853">
    <property type="entry name" value="GH"/>
</dbReference>
<dbReference type="HOGENOM" id="CLU_013093_1_0_1"/>
<keyword evidence="6" id="KW-0964">Secreted</keyword>
<proteinExistence type="inferred from homology"/>
<evidence type="ECO:0000256" key="10">
    <source>
        <dbReference type="ARBA" id="ARBA00023180"/>
    </source>
</evidence>
<dbReference type="STRING" id="284592.Q6BJW5"/>
<accession>Q6BJW5</accession>
<dbReference type="GO" id="GO:0005576">
    <property type="term" value="C:extracellular region"/>
    <property type="evidence" value="ECO:0007669"/>
    <property type="project" value="UniProtKB-SubCell"/>
</dbReference>
<evidence type="ECO:0000256" key="5">
    <source>
        <dbReference type="ARBA" id="ARBA00012755"/>
    </source>
</evidence>
<evidence type="ECO:0000256" key="1">
    <source>
        <dbReference type="ARBA" id="ARBA00001255"/>
    </source>
</evidence>
<dbReference type="InterPro" id="IPR002241">
    <property type="entry name" value="Glyco_hydro_27"/>
</dbReference>
<comment type="similarity">
    <text evidence="3 12">Belongs to the glycosyl hydrolase 27 family.</text>
</comment>
<dbReference type="PRINTS" id="PR00740">
    <property type="entry name" value="GLHYDRLASE27"/>
</dbReference>
<dbReference type="CAZy" id="GH27">
    <property type="family name" value="Glycoside Hydrolase Family 27"/>
</dbReference>
<feature type="chain" id="PRO_5004271019" description="Alpha-galactosidase" evidence="13">
    <location>
        <begin position="21"/>
        <end position="417"/>
    </location>
</feature>
<dbReference type="GeneID" id="2903734"/>
<dbReference type="PRINTS" id="PR00748">
    <property type="entry name" value="MELIBIASE"/>
</dbReference>
<dbReference type="Gene3D" id="3.20.20.70">
    <property type="entry name" value="Aldolase class I"/>
    <property type="match status" value="1"/>
</dbReference>
<dbReference type="Gene3D" id="2.60.40.1180">
    <property type="entry name" value="Golgi alpha-mannosidase II"/>
    <property type="match status" value="1"/>
</dbReference>
<evidence type="ECO:0000256" key="8">
    <source>
        <dbReference type="ARBA" id="ARBA00022801"/>
    </source>
</evidence>
<organism evidence="15 16">
    <name type="scientific">Debaryomyces hansenii (strain ATCC 36239 / CBS 767 / BCRC 21394 / JCM 1990 / NBRC 0083 / IGC 2968)</name>
    <name type="common">Yeast</name>
    <name type="synonym">Torulaspora hansenii</name>
    <dbReference type="NCBI Taxonomy" id="284592"/>
    <lineage>
        <taxon>Eukaryota</taxon>
        <taxon>Fungi</taxon>
        <taxon>Dikarya</taxon>
        <taxon>Ascomycota</taxon>
        <taxon>Saccharomycotina</taxon>
        <taxon>Pichiomycetes</taxon>
        <taxon>Debaryomycetaceae</taxon>
        <taxon>Debaryomyces</taxon>
    </lineage>
</organism>
<dbReference type="SUPFAM" id="SSF51011">
    <property type="entry name" value="Glycosyl hydrolase domain"/>
    <property type="match status" value="1"/>
</dbReference>
<evidence type="ECO:0000256" key="3">
    <source>
        <dbReference type="ARBA" id="ARBA00009743"/>
    </source>
</evidence>
<evidence type="ECO:0000256" key="9">
    <source>
        <dbReference type="ARBA" id="ARBA00023157"/>
    </source>
</evidence>
<dbReference type="CDD" id="cd14792">
    <property type="entry name" value="GH27"/>
    <property type="match status" value="1"/>
</dbReference>
<evidence type="ECO:0000256" key="13">
    <source>
        <dbReference type="SAM" id="SignalP"/>
    </source>
</evidence>
<dbReference type="InParanoid" id="Q6BJW5"/>
<evidence type="ECO:0000313" key="16">
    <source>
        <dbReference type="Proteomes" id="UP000000599"/>
    </source>
</evidence>
<dbReference type="PANTHER" id="PTHR11452">
    <property type="entry name" value="ALPHA-GALACTOSIDASE/ALPHA-N-ACETYLGALACTOSAMINIDASE"/>
    <property type="match status" value="1"/>
</dbReference>
<dbReference type="eggNOG" id="KOG2366">
    <property type="taxonomic scope" value="Eukaryota"/>
</dbReference>
<dbReference type="FunFam" id="3.20.20.70:FF:000202">
    <property type="entry name" value="Alpha-galactosidase"/>
    <property type="match status" value="1"/>
</dbReference>
<evidence type="ECO:0000256" key="6">
    <source>
        <dbReference type="ARBA" id="ARBA00022525"/>
    </source>
</evidence>
<keyword evidence="9 12" id="KW-1015">Disulfide bond</keyword>
<comment type="subcellular location">
    <subcellularLocation>
        <location evidence="2">Secreted</location>
    </subcellularLocation>
</comment>
<evidence type="ECO:0000256" key="12">
    <source>
        <dbReference type="RuleBase" id="RU361168"/>
    </source>
</evidence>
<dbReference type="EMBL" id="CR382138">
    <property type="protein sequence ID" value="CAG89932.1"/>
    <property type="molecule type" value="Genomic_DNA"/>
</dbReference>
<comment type="catalytic activity">
    <reaction evidence="1 12">
        <text>Hydrolysis of terminal, non-reducing alpha-D-galactose residues in alpha-D-galactosides, including galactose oligosaccharides, galactomannans and galactolipids.</text>
        <dbReference type="EC" id="3.2.1.22"/>
    </reaction>
</comment>
<keyword evidence="11 12" id="KW-0326">Glycosidase</keyword>